<dbReference type="Pfam" id="PF00255">
    <property type="entry name" value="GSHPx"/>
    <property type="match status" value="1"/>
</dbReference>
<evidence type="ECO:0000313" key="6">
    <source>
        <dbReference type="EMBL" id="PZE21782.1"/>
    </source>
</evidence>
<protein>
    <recommendedName>
        <fullName evidence="5">Glutathione peroxidase</fullName>
    </recommendedName>
</protein>
<gene>
    <name evidence="6" type="ORF">CBW46_005055</name>
</gene>
<dbReference type="RefSeq" id="WP_089198923.1">
    <property type="nucleotide sequence ID" value="NZ_NHRJ02000002.1"/>
</dbReference>
<dbReference type="PROSITE" id="PS00460">
    <property type="entry name" value="GLUTATHIONE_PEROXID_1"/>
    <property type="match status" value="1"/>
</dbReference>
<accession>A0A2W1P211</accession>
<evidence type="ECO:0000256" key="5">
    <source>
        <dbReference type="RuleBase" id="RU000499"/>
    </source>
</evidence>
<dbReference type="InterPro" id="IPR029759">
    <property type="entry name" value="GPX_AS"/>
</dbReference>
<dbReference type="SUPFAM" id="SSF52833">
    <property type="entry name" value="Thioredoxin-like"/>
    <property type="match status" value="1"/>
</dbReference>
<dbReference type="AlphaFoldDB" id="A0A2W1P211"/>
<feature type="active site" evidence="4">
    <location>
        <position position="36"/>
    </location>
</feature>
<keyword evidence="3 5" id="KW-0560">Oxidoreductase</keyword>
<evidence type="ECO:0000313" key="7">
    <source>
        <dbReference type="Proteomes" id="UP000214746"/>
    </source>
</evidence>
<dbReference type="PANTHER" id="PTHR11592:SF78">
    <property type="entry name" value="GLUTATHIONE PEROXIDASE"/>
    <property type="match status" value="1"/>
</dbReference>
<proteinExistence type="inferred from homology"/>
<dbReference type="InterPro" id="IPR000889">
    <property type="entry name" value="Glutathione_peroxidase"/>
</dbReference>
<sequence length="158" mass="17561">MSSIYDISVETADGSTKQLSEYKGKVLLIVNVASKCGFTPQYAGLEQLHQAWKDRGLVILGFPCNDFGGQEPGTTEEIQQFCRMNYGVTFEVMGKVEILGDNKHPLYKLLTQQSAPPGDVKWNFEKFLINRDGTVAARFSSKVAPQDGELIQAIERLI</sequence>
<dbReference type="Proteomes" id="UP000214746">
    <property type="component" value="Unassembled WGS sequence"/>
</dbReference>
<keyword evidence="2 5" id="KW-0575">Peroxidase</keyword>
<keyword evidence="7" id="KW-1185">Reference proteome</keyword>
<organism evidence="6 7">
    <name type="scientific">Paenibacillus xerothermodurans</name>
    <dbReference type="NCBI Taxonomy" id="1977292"/>
    <lineage>
        <taxon>Bacteria</taxon>
        <taxon>Bacillati</taxon>
        <taxon>Bacillota</taxon>
        <taxon>Bacilli</taxon>
        <taxon>Bacillales</taxon>
        <taxon>Paenibacillaceae</taxon>
        <taxon>Paenibacillus</taxon>
    </lineage>
</organism>
<dbReference type="Gene3D" id="3.40.30.10">
    <property type="entry name" value="Glutaredoxin"/>
    <property type="match status" value="1"/>
</dbReference>
<dbReference type="PROSITE" id="PS51355">
    <property type="entry name" value="GLUTATHIONE_PEROXID_3"/>
    <property type="match status" value="1"/>
</dbReference>
<dbReference type="GO" id="GO:0034599">
    <property type="term" value="P:cellular response to oxidative stress"/>
    <property type="evidence" value="ECO:0007669"/>
    <property type="project" value="TreeGrafter"/>
</dbReference>
<reference evidence="6" key="1">
    <citation type="submission" date="2018-06" db="EMBL/GenBank/DDBJ databases">
        <title>Paenibacillus xerothermodurans sp. nov. an extremely dry heat resistant spore forming bacterium isolated from the soil of Cape Canaveral, Florida.</title>
        <authorList>
            <person name="Seuylemezian A."/>
            <person name="Kaur N."/>
            <person name="Patil P."/>
            <person name="Patil P."/>
            <person name="Mayilraj S."/>
            <person name="Vaishampayan P."/>
        </authorList>
    </citation>
    <scope>NUCLEOTIDE SEQUENCE [LARGE SCALE GENOMIC DNA]</scope>
    <source>
        <strain evidence="6">ATCC 27380</strain>
    </source>
</reference>
<dbReference type="EMBL" id="NHRJ02000002">
    <property type="protein sequence ID" value="PZE21782.1"/>
    <property type="molecule type" value="Genomic_DNA"/>
</dbReference>
<evidence type="ECO:0000256" key="3">
    <source>
        <dbReference type="ARBA" id="ARBA00023002"/>
    </source>
</evidence>
<dbReference type="FunFam" id="3.40.30.10:FF:000010">
    <property type="entry name" value="Glutathione peroxidase"/>
    <property type="match status" value="1"/>
</dbReference>
<dbReference type="InterPro" id="IPR036249">
    <property type="entry name" value="Thioredoxin-like_sf"/>
</dbReference>
<comment type="caution">
    <text evidence="6">The sequence shown here is derived from an EMBL/GenBank/DDBJ whole genome shotgun (WGS) entry which is preliminary data.</text>
</comment>
<dbReference type="OrthoDB" id="9789406at2"/>
<dbReference type="PANTHER" id="PTHR11592">
    <property type="entry name" value="GLUTATHIONE PEROXIDASE"/>
    <property type="match status" value="1"/>
</dbReference>
<dbReference type="CDD" id="cd00340">
    <property type="entry name" value="GSH_Peroxidase"/>
    <property type="match status" value="1"/>
</dbReference>
<evidence type="ECO:0000256" key="4">
    <source>
        <dbReference type="PIRSR" id="PIRSR000303-1"/>
    </source>
</evidence>
<dbReference type="PIRSF" id="PIRSF000303">
    <property type="entry name" value="Glutathion_perox"/>
    <property type="match status" value="1"/>
</dbReference>
<name>A0A2W1P211_PAEXE</name>
<comment type="similarity">
    <text evidence="1 5">Belongs to the glutathione peroxidase family.</text>
</comment>
<dbReference type="GO" id="GO:0004601">
    <property type="term" value="F:peroxidase activity"/>
    <property type="evidence" value="ECO:0007669"/>
    <property type="project" value="UniProtKB-KW"/>
</dbReference>
<evidence type="ECO:0000256" key="1">
    <source>
        <dbReference type="ARBA" id="ARBA00006926"/>
    </source>
</evidence>
<dbReference type="PRINTS" id="PR01011">
    <property type="entry name" value="GLUTPROXDASE"/>
</dbReference>
<evidence type="ECO:0000256" key="2">
    <source>
        <dbReference type="ARBA" id="ARBA00022559"/>
    </source>
</evidence>